<dbReference type="Proteomes" id="UP000275846">
    <property type="component" value="Unassembled WGS sequence"/>
</dbReference>
<protein>
    <submittedName>
        <fullName evidence="1 3">Uncharacterized protein</fullName>
    </submittedName>
</protein>
<name>A0A183T9B8_SCHSO</name>
<proteinExistence type="predicted"/>
<gene>
    <name evidence="1" type="ORF">SSLN_LOCUS13066</name>
</gene>
<evidence type="ECO:0000313" key="1">
    <source>
        <dbReference type="EMBL" id="VDL99451.1"/>
    </source>
</evidence>
<evidence type="ECO:0000313" key="3">
    <source>
        <dbReference type="WBParaSite" id="SSLN_0001356701-mRNA-1"/>
    </source>
</evidence>
<reference evidence="1 2" key="2">
    <citation type="submission" date="2018-11" db="EMBL/GenBank/DDBJ databases">
        <authorList>
            <consortium name="Pathogen Informatics"/>
        </authorList>
    </citation>
    <scope>NUCLEOTIDE SEQUENCE [LARGE SCALE GENOMIC DNA]</scope>
    <source>
        <strain evidence="1 2">NST_G2</strain>
    </source>
</reference>
<sequence>MPDSRTSHLTLLSKIPTVVATATPWPRLADQKIRGCKTQTNNNTSRPHPPRHTLGAAGVNPLTLAALKVRFLQDNPRSNWSDAGRRYSLGNWHSKSWTLLLSAGEDGCRLHLLVERRDAGVTFAIRNDIVGRLPCLPHDFNDHLMSHHLPLWGDKFATIISA</sequence>
<keyword evidence="2" id="KW-1185">Reference proteome</keyword>
<dbReference type="EMBL" id="UYSU01037771">
    <property type="protein sequence ID" value="VDL99451.1"/>
    <property type="molecule type" value="Genomic_DNA"/>
</dbReference>
<accession>A0A183T9B8</accession>
<evidence type="ECO:0000313" key="2">
    <source>
        <dbReference type="Proteomes" id="UP000275846"/>
    </source>
</evidence>
<dbReference type="WBParaSite" id="SSLN_0001356701-mRNA-1">
    <property type="protein sequence ID" value="SSLN_0001356701-mRNA-1"/>
    <property type="gene ID" value="SSLN_0001356701"/>
</dbReference>
<dbReference type="AlphaFoldDB" id="A0A183T9B8"/>
<organism evidence="3">
    <name type="scientific">Schistocephalus solidus</name>
    <name type="common">Tapeworm</name>
    <dbReference type="NCBI Taxonomy" id="70667"/>
    <lineage>
        <taxon>Eukaryota</taxon>
        <taxon>Metazoa</taxon>
        <taxon>Spiralia</taxon>
        <taxon>Lophotrochozoa</taxon>
        <taxon>Platyhelminthes</taxon>
        <taxon>Cestoda</taxon>
        <taxon>Eucestoda</taxon>
        <taxon>Diphyllobothriidea</taxon>
        <taxon>Diphyllobothriidae</taxon>
        <taxon>Schistocephalus</taxon>
    </lineage>
</organism>
<reference evidence="3" key="1">
    <citation type="submission" date="2016-06" db="UniProtKB">
        <authorList>
            <consortium name="WormBaseParasite"/>
        </authorList>
    </citation>
    <scope>IDENTIFICATION</scope>
</reference>
<dbReference type="OrthoDB" id="6324292at2759"/>